<dbReference type="InterPro" id="IPR050111">
    <property type="entry name" value="C-type_lectin/snaclec_domain"/>
</dbReference>
<dbReference type="InterPro" id="IPR016187">
    <property type="entry name" value="CTDL_fold"/>
</dbReference>
<sequence>NCLSFSSSLYCISTEKKSWTESRQDCRERGADLVIINSREEQEFINKLRGGRHAWIGLNDRDTEGEWKWVDDTPLITG</sequence>
<dbReference type="Pfam" id="PF00059">
    <property type="entry name" value="Lectin_C"/>
    <property type="match status" value="1"/>
</dbReference>
<dbReference type="PROSITE" id="PS50041">
    <property type="entry name" value="C_TYPE_LECTIN_2"/>
    <property type="match status" value="1"/>
</dbReference>
<feature type="non-terminal residue" evidence="2">
    <location>
        <position position="1"/>
    </location>
</feature>
<evidence type="ECO:0000259" key="1">
    <source>
        <dbReference type="PROSITE" id="PS50041"/>
    </source>
</evidence>
<organism evidence="2 3">
    <name type="scientific">Clarias magur</name>
    <name type="common">Asian catfish</name>
    <name type="synonym">Macropteronotus magur</name>
    <dbReference type="NCBI Taxonomy" id="1594786"/>
    <lineage>
        <taxon>Eukaryota</taxon>
        <taxon>Metazoa</taxon>
        <taxon>Chordata</taxon>
        <taxon>Craniata</taxon>
        <taxon>Vertebrata</taxon>
        <taxon>Euteleostomi</taxon>
        <taxon>Actinopterygii</taxon>
        <taxon>Neopterygii</taxon>
        <taxon>Teleostei</taxon>
        <taxon>Ostariophysi</taxon>
        <taxon>Siluriformes</taxon>
        <taxon>Clariidae</taxon>
        <taxon>Clarias</taxon>
    </lineage>
</organism>
<comment type="caution">
    <text evidence="2">The sequence shown here is derived from an EMBL/GenBank/DDBJ whole genome shotgun (WGS) entry which is preliminary data.</text>
</comment>
<reference evidence="2" key="1">
    <citation type="submission" date="2020-07" db="EMBL/GenBank/DDBJ databases">
        <title>Clarias magur genome sequencing, assembly and annotation.</title>
        <authorList>
            <person name="Kushwaha B."/>
            <person name="Kumar R."/>
            <person name="Das P."/>
            <person name="Joshi C.G."/>
            <person name="Kumar D."/>
            <person name="Nagpure N.S."/>
            <person name="Pandey M."/>
            <person name="Agarwal S."/>
            <person name="Srivastava S."/>
            <person name="Singh M."/>
            <person name="Sahoo L."/>
            <person name="Jayasankar P."/>
            <person name="Meher P.K."/>
            <person name="Koringa P.G."/>
            <person name="Iquebal M.A."/>
            <person name="Das S.P."/>
            <person name="Bit A."/>
            <person name="Patnaik S."/>
            <person name="Patel N."/>
            <person name="Shah T.M."/>
            <person name="Hinsu A."/>
            <person name="Jena J.K."/>
        </authorList>
    </citation>
    <scope>NUCLEOTIDE SEQUENCE</scope>
    <source>
        <strain evidence="2">CIFAMagur01</strain>
        <tissue evidence="2">Testis</tissue>
    </source>
</reference>
<dbReference type="AlphaFoldDB" id="A0A8J4UE28"/>
<evidence type="ECO:0000313" key="2">
    <source>
        <dbReference type="EMBL" id="KAF5897159.1"/>
    </source>
</evidence>
<dbReference type="OrthoDB" id="6133475at2759"/>
<dbReference type="Gene3D" id="3.10.100.10">
    <property type="entry name" value="Mannose-Binding Protein A, subunit A"/>
    <property type="match status" value="1"/>
</dbReference>
<gene>
    <name evidence="2" type="ORF">DAT39_013119</name>
</gene>
<dbReference type="Proteomes" id="UP000727407">
    <property type="component" value="Unassembled WGS sequence"/>
</dbReference>
<dbReference type="InterPro" id="IPR016186">
    <property type="entry name" value="C-type_lectin-like/link_sf"/>
</dbReference>
<accession>A0A8J4UE28</accession>
<name>A0A8J4UE28_CLAMG</name>
<feature type="domain" description="C-type lectin" evidence="1">
    <location>
        <begin position="5"/>
        <end position="75"/>
    </location>
</feature>
<dbReference type="EMBL" id="QNUK01000246">
    <property type="protein sequence ID" value="KAF5897159.1"/>
    <property type="molecule type" value="Genomic_DNA"/>
</dbReference>
<dbReference type="InterPro" id="IPR001304">
    <property type="entry name" value="C-type_lectin-like"/>
</dbReference>
<evidence type="ECO:0000313" key="3">
    <source>
        <dbReference type="Proteomes" id="UP000727407"/>
    </source>
</evidence>
<feature type="non-terminal residue" evidence="2">
    <location>
        <position position="78"/>
    </location>
</feature>
<dbReference type="SUPFAM" id="SSF56436">
    <property type="entry name" value="C-type lectin-like"/>
    <property type="match status" value="1"/>
</dbReference>
<dbReference type="PANTHER" id="PTHR22803">
    <property type="entry name" value="MANNOSE, PHOSPHOLIPASE, LECTIN RECEPTOR RELATED"/>
    <property type="match status" value="1"/>
</dbReference>
<protein>
    <submittedName>
        <fullName evidence="2">C-type lectin domain family 4 member E-like isoform X1</fullName>
    </submittedName>
</protein>
<keyword evidence="3" id="KW-1185">Reference proteome</keyword>
<proteinExistence type="predicted"/>